<dbReference type="PANTHER" id="PTHR41339">
    <property type="entry name" value="LIPL48"/>
    <property type="match status" value="1"/>
</dbReference>
<dbReference type="STRING" id="1004.SAMN05661012_05235"/>
<sequence length="468" mass="49191">MKRYLLGLLVVASFGAMTSCSKDDKGSTPTTDSARVTLSGDITTNMTLSANKKYFLKGFVYIKSGATLTIEPGTIITGDRVSNGTLVVTRGGKINATGTVDKPIIFTSAQPAGSRREGDWGGIILLGKAPVNANGGEAKIEGGLVATNGGDEKQYIYYGGTDAADNSGTLKYVRIEFAGVAYSPDNEINGLTMGGVGSGTTISYVQVYRSGDDSFEWFGGTVNCDHLIATYSWDDDFDTDNGFSGRVQFGLSQRYRTIADQSGSNGFESDNDATGSTNAPQTKAVFSNMTIVGPAGTGSVDASFQHGVQIRRNSSMSLYNSLIIGFPIGFYLDDSKVVSHKTSANASEGTLVFSHNIIAGSTTSATKSEWATADATAYGAWWATTNTTILPNTTDVLLENPYQFSAGVSSTNIGTPSFLLKTGSPALGAADFTKLTTGFTAVTYVGAFDGTNDWTKTWTTAGAEKTAY</sequence>
<reference evidence="1 3" key="1">
    <citation type="submission" date="2016-11" db="EMBL/GenBank/DDBJ databases">
        <authorList>
            <person name="Jaros S."/>
            <person name="Januszkiewicz K."/>
            <person name="Wedrychowicz H."/>
        </authorList>
    </citation>
    <scope>NUCLEOTIDE SEQUENCE [LARGE SCALE GENOMIC DNA]</scope>
    <source>
        <strain evidence="1 3">DSM 784</strain>
    </source>
</reference>
<reference evidence="2 4" key="2">
    <citation type="submission" date="2023-11" db="EMBL/GenBank/DDBJ databases">
        <title>MicrobeMod: A computational toolkit for identifying prokaryotic methylation and restriction-modification with nanopore sequencing.</title>
        <authorList>
            <person name="Crits-Christoph A."/>
            <person name="Kang S.C."/>
            <person name="Lee H."/>
            <person name="Ostrov N."/>
        </authorList>
    </citation>
    <scope>NUCLEOTIDE SEQUENCE [LARGE SCALE GENOMIC DNA]</scope>
    <source>
        <strain evidence="2 4">ATCC 23090</strain>
    </source>
</reference>
<evidence type="ECO:0000313" key="1">
    <source>
        <dbReference type="EMBL" id="SFW82459.1"/>
    </source>
</evidence>
<protein>
    <recommendedName>
        <fullName evidence="5">T9SS C-terminal target domain-containing protein</fullName>
    </recommendedName>
</protein>
<dbReference type="PANTHER" id="PTHR41339:SF1">
    <property type="entry name" value="SECRETED PROTEIN"/>
    <property type="match status" value="1"/>
</dbReference>
<keyword evidence="4" id="KW-1185">Reference proteome</keyword>
<proteinExistence type="predicted"/>
<dbReference type="AlphaFoldDB" id="A0A1K1SDJ6"/>
<name>A0A1K1SDJ6_9BACT</name>
<evidence type="ECO:0000313" key="2">
    <source>
        <dbReference type="EMBL" id="WQG87921.1"/>
    </source>
</evidence>
<dbReference type="Proteomes" id="UP000183788">
    <property type="component" value="Unassembled WGS sequence"/>
</dbReference>
<dbReference type="OrthoDB" id="1521716at2"/>
<dbReference type="Proteomes" id="UP001326715">
    <property type="component" value="Chromosome"/>
</dbReference>
<evidence type="ECO:0000313" key="3">
    <source>
        <dbReference type="Proteomes" id="UP000183788"/>
    </source>
</evidence>
<evidence type="ECO:0008006" key="5">
    <source>
        <dbReference type="Google" id="ProtNLM"/>
    </source>
</evidence>
<dbReference type="EMBL" id="FPIZ01000021">
    <property type="protein sequence ID" value="SFW82459.1"/>
    <property type="molecule type" value="Genomic_DNA"/>
</dbReference>
<gene>
    <name evidence="1" type="ORF">SAMN05661012_05235</name>
    <name evidence="2" type="ORF">SR876_23620</name>
</gene>
<dbReference type="RefSeq" id="WP_072364250.1">
    <property type="nucleotide sequence ID" value="NZ_CP139972.1"/>
</dbReference>
<dbReference type="EMBL" id="CP140154">
    <property type="protein sequence ID" value="WQG87921.1"/>
    <property type="molecule type" value="Genomic_DNA"/>
</dbReference>
<organism evidence="1 3">
    <name type="scientific">Chitinophaga sancti</name>
    <dbReference type="NCBI Taxonomy" id="1004"/>
    <lineage>
        <taxon>Bacteria</taxon>
        <taxon>Pseudomonadati</taxon>
        <taxon>Bacteroidota</taxon>
        <taxon>Chitinophagia</taxon>
        <taxon>Chitinophagales</taxon>
        <taxon>Chitinophagaceae</taxon>
        <taxon>Chitinophaga</taxon>
    </lineage>
</organism>
<accession>A0A1K1SDJ6</accession>
<evidence type="ECO:0000313" key="4">
    <source>
        <dbReference type="Proteomes" id="UP001326715"/>
    </source>
</evidence>
<dbReference type="PROSITE" id="PS51257">
    <property type="entry name" value="PROKAR_LIPOPROTEIN"/>
    <property type="match status" value="1"/>
</dbReference>